<dbReference type="Pfam" id="PF25888">
    <property type="entry name" value="WHD_DnaB"/>
    <property type="match status" value="1"/>
</dbReference>
<evidence type="ECO:0000256" key="2">
    <source>
        <dbReference type="SAM" id="Phobius"/>
    </source>
</evidence>
<evidence type="ECO:0000256" key="1">
    <source>
        <dbReference type="ARBA" id="ARBA00093462"/>
    </source>
</evidence>
<keyword evidence="2" id="KW-1133">Transmembrane helix</keyword>
<dbReference type="STRING" id="1318466.BN85404820"/>
<dbReference type="InterPro" id="IPR006343">
    <property type="entry name" value="DnaB/C_C"/>
</dbReference>
<sequence>MKRHTFKTMISADLSADDHKVLVLLYQPIMGINSYSLYLSLFHLVNKQNYKSDIQTHSFLFDLLNIKEEEFTAAKDQLEALNLLESYVNKTEHIYVLKNPLSAKQFLSDTIFGQFLLCEIGENMYLNLTRQFELEKEDFSQFKNVTKQFDDLYEFKPINIKDNSSYIGRRNNGGVSFESNFDYEKFTELLPERLKKPILVNWKTVEYINKLSFVYQIDEREMSEIYIQAATPNGDVVLTQLNLKAKNYYDQISNHSQTIIDKKIDDSTVEMIEYLKKATPQRIIKNYCKNNYQAVASDTVMQLMERNQVELGVINVLLIHILKYKDGILPNINYLEKVLETWSTKGIITTEAAYNLITEKETLEKSKTHNKKSKDPEWLDDYLKELDKWGTN</sequence>
<feature type="transmembrane region" description="Helical" evidence="2">
    <location>
        <begin position="21"/>
        <end position="45"/>
    </location>
</feature>
<reference evidence="5 6" key="1">
    <citation type="journal article" date="2013" name="J. Mol. Microbiol. Biotechnol.">
        <title>Analysis of the Complete Genomes of Acholeplasma brassicae , A. palmae and A. laidlawii and Their Comparison to the Obligate Parasites from ' Candidatus Phytoplasma'.</title>
        <authorList>
            <person name="Kube M."/>
            <person name="Siewert C."/>
            <person name="Migdoll A.M."/>
            <person name="Duduk B."/>
            <person name="Holz S."/>
            <person name="Rabus R."/>
            <person name="Seemuller E."/>
            <person name="Mitrovic J."/>
            <person name="Muller I."/>
            <person name="Buttner C."/>
            <person name="Reinhardt R."/>
        </authorList>
    </citation>
    <scope>NUCLEOTIDE SEQUENCE [LARGE SCALE GENOMIC DNA]</scope>
    <source>
        <strain evidence="5 6">J233</strain>
    </source>
</reference>
<evidence type="ECO:0000259" key="3">
    <source>
        <dbReference type="Pfam" id="PF07261"/>
    </source>
</evidence>
<keyword evidence="6" id="KW-1185">Reference proteome</keyword>
<comment type="similarity">
    <text evidence="1">Belongs to the DnaB/DnaD family.</text>
</comment>
<dbReference type="HOGENOM" id="CLU_040783_0_0_14"/>
<dbReference type="EMBL" id="FO681347">
    <property type="protein sequence ID" value="CCV64059.1"/>
    <property type="molecule type" value="Genomic_DNA"/>
</dbReference>
<keyword evidence="2" id="KW-0472">Membrane</keyword>
<gene>
    <name evidence="5" type="primary">dnaB</name>
    <name evidence="5" type="ORF">BN85404820</name>
</gene>
<dbReference type="InterPro" id="IPR058660">
    <property type="entry name" value="WHD_DnaB"/>
</dbReference>
<evidence type="ECO:0000313" key="6">
    <source>
        <dbReference type="Proteomes" id="UP000032740"/>
    </source>
</evidence>
<feature type="domain" description="DnaB/C C-terminal" evidence="3">
    <location>
        <begin position="284"/>
        <end position="354"/>
    </location>
</feature>
<accession>U4KK64</accession>
<name>U4KK64_ALTPJ</name>
<feature type="domain" description="Replicative helicase loading/DNA remodeling protein DnaB N-terminal winged helix" evidence="4">
    <location>
        <begin position="5"/>
        <end position="240"/>
    </location>
</feature>
<organism evidence="5 6">
    <name type="scientific">Alteracholeplasma palmae (strain ATCC 49389 / J233)</name>
    <name type="common">Acholeplasma palmae</name>
    <dbReference type="NCBI Taxonomy" id="1318466"/>
    <lineage>
        <taxon>Bacteria</taxon>
        <taxon>Bacillati</taxon>
        <taxon>Mycoplasmatota</taxon>
        <taxon>Mollicutes</taxon>
        <taxon>Acholeplasmatales</taxon>
        <taxon>Acholeplasmataceae</taxon>
        <taxon>Acholeplasma</taxon>
    </lineage>
</organism>
<evidence type="ECO:0000313" key="5">
    <source>
        <dbReference type="EMBL" id="CCV64059.1"/>
    </source>
</evidence>
<dbReference type="OrthoDB" id="384022at2"/>
<protein>
    <submittedName>
        <fullName evidence="5">Replication initiation and membrane attachment protein DnaB</fullName>
    </submittedName>
</protein>
<dbReference type="Pfam" id="PF07261">
    <property type="entry name" value="DnaB_2"/>
    <property type="match status" value="1"/>
</dbReference>
<dbReference type="KEGG" id="apal:BN85404820"/>
<evidence type="ECO:0000259" key="4">
    <source>
        <dbReference type="Pfam" id="PF25888"/>
    </source>
</evidence>
<keyword evidence="2" id="KW-0812">Transmembrane</keyword>
<dbReference type="Proteomes" id="UP000032740">
    <property type="component" value="Chromosome"/>
</dbReference>
<dbReference type="RefSeq" id="WP_026657252.1">
    <property type="nucleotide sequence ID" value="NC_022538.1"/>
</dbReference>
<proteinExistence type="inferred from homology"/>
<dbReference type="AlphaFoldDB" id="U4KK64"/>